<dbReference type="SUPFAM" id="SSF88697">
    <property type="entry name" value="PUA domain-like"/>
    <property type="match status" value="1"/>
</dbReference>
<dbReference type="Gene3D" id="2.30.130.30">
    <property type="entry name" value="Hypothetical protein"/>
    <property type="match status" value="1"/>
</dbReference>
<dbReference type="AlphaFoldDB" id="A0A812KV24"/>
<dbReference type="OrthoDB" id="439663at2759"/>
<name>A0A812KV24_9DINO</name>
<proteinExistence type="predicted"/>
<accession>A0A812KV24</accession>
<evidence type="ECO:0000313" key="2">
    <source>
        <dbReference type="EMBL" id="CAE7230686.1"/>
    </source>
</evidence>
<feature type="region of interest" description="Disordered" evidence="1">
    <location>
        <begin position="169"/>
        <end position="211"/>
    </location>
</feature>
<evidence type="ECO:0000256" key="1">
    <source>
        <dbReference type="SAM" id="MobiDB-lite"/>
    </source>
</evidence>
<dbReference type="EMBL" id="CAJNDS010000729">
    <property type="protein sequence ID" value="CAE7230686.1"/>
    <property type="molecule type" value="Genomic_DNA"/>
</dbReference>
<feature type="region of interest" description="Disordered" evidence="1">
    <location>
        <begin position="1"/>
        <end position="40"/>
    </location>
</feature>
<feature type="compositionally biased region" description="Basic and acidic residues" evidence="1">
    <location>
        <begin position="189"/>
        <end position="205"/>
    </location>
</feature>
<comment type="caution">
    <text evidence="2">The sequence shown here is derived from an EMBL/GenBank/DDBJ whole genome shotgun (WGS) entry which is preliminary data.</text>
</comment>
<organism evidence="2 3">
    <name type="scientific">Symbiodinium natans</name>
    <dbReference type="NCBI Taxonomy" id="878477"/>
    <lineage>
        <taxon>Eukaryota</taxon>
        <taxon>Sar</taxon>
        <taxon>Alveolata</taxon>
        <taxon>Dinophyceae</taxon>
        <taxon>Suessiales</taxon>
        <taxon>Symbiodiniaceae</taxon>
        <taxon>Symbiodinium</taxon>
    </lineage>
</organism>
<keyword evidence="3" id="KW-1185">Reference proteome</keyword>
<dbReference type="InterPro" id="IPR015947">
    <property type="entry name" value="PUA-like_sf"/>
</dbReference>
<evidence type="ECO:0000313" key="3">
    <source>
        <dbReference type="Proteomes" id="UP000604046"/>
    </source>
</evidence>
<feature type="compositionally biased region" description="Polar residues" evidence="1">
    <location>
        <begin position="172"/>
        <end position="188"/>
    </location>
</feature>
<protein>
    <submittedName>
        <fullName evidence="2">Uncharacterized protein</fullName>
    </submittedName>
</protein>
<sequence length="211" mass="24493">MRPLQHRFKSSALDRKNPISSPKGPDMTKSAQKPSTETPRHALVMSKHRALEILHGKRTWELRGTQLHKRGRFCIAARREHLIYGEVDFVNSIPVGRKVDDKWQPYNQEPKAKENFFMNPKNTTKHNDANFHRDYRIVHAWVLENPQAYKEPVLYKPIKGPLWQPLSEETCMATTQQRSSAEESSTDPNKSRPQTDKQKEARDSRPSSVSR</sequence>
<dbReference type="Proteomes" id="UP000604046">
    <property type="component" value="Unassembled WGS sequence"/>
</dbReference>
<reference evidence="2" key="1">
    <citation type="submission" date="2021-02" db="EMBL/GenBank/DDBJ databases">
        <authorList>
            <person name="Dougan E. K."/>
            <person name="Rhodes N."/>
            <person name="Thang M."/>
            <person name="Chan C."/>
        </authorList>
    </citation>
    <scope>NUCLEOTIDE SEQUENCE</scope>
</reference>
<gene>
    <name evidence="2" type="ORF">SNAT2548_LOCUS9395</name>
</gene>